<proteinExistence type="predicted"/>
<dbReference type="EMBL" id="NHRY01000223">
    <property type="protein sequence ID" value="PPQ29643.1"/>
    <property type="molecule type" value="Genomic_DNA"/>
</dbReference>
<dbReference type="Pfam" id="PF21295">
    <property type="entry name" value="Bact_transglu_N_2"/>
    <property type="match status" value="1"/>
</dbReference>
<dbReference type="InterPro" id="IPR038765">
    <property type="entry name" value="Papain-like_cys_pep_sf"/>
</dbReference>
<dbReference type="Proteomes" id="UP000239724">
    <property type="component" value="Unassembled WGS sequence"/>
</dbReference>
<accession>A0A2S6N4T5</accession>
<evidence type="ECO:0000313" key="2">
    <source>
        <dbReference type="EMBL" id="PPQ29643.1"/>
    </source>
</evidence>
<sequence length="280" mass="30787">MEFSVSAKLGYRVQQPVPFVFNVQARRFAGQEIVSEALHIDPPLPLQDWTMPESGNRYVRVTAPPGGLQVSYQARVRLDHPTEDPGAVHEVPAGELPLSVLTHLYPSRYCQADRLQRFAHRTFDAAPPGYQRVATICNWIHDNVDYVSGASDELTSAYDTIVQRAGVCRDFAHLGIALCRALGIPARYVSAYAWRLEPPDFHAVFEAFLRGPSGPGWYVFDPTRMAAPEGIVRIGIGRDAAEVAFCTQFGAMEFDKPEVSITGPDGAASATTRAVRVQDA</sequence>
<comment type="caution">
    <text evidence="2">The sequence shown here is derived from an EMBL/GenBank/DDBJ whole genome shotgun (WGS) entry which is preliminary data.</text>
</comment>
<evidence type="ECO:0000259" key="1">
    <source>
        <dbReference type="SMART" id="SM00460"/>
    </source>
</evidence>
<dbReference type="OrthoDB" id="5438043at2"/>
<dbReference type="Gene3D" id="2.60.40.2250">
    <property type="match status" value="1"/>
</dbReference>
<dbReference type="AlphaFoldDB" id="A0A2S6N4T5"/>
<dbReference type="InterPro" id="IPR002931">
    <property type="entry name" value="Transglutaminase-like"/>
</dbReference>
<feature type="domain" description="Transglutaminase-like" evidence="1">
    <location>
        <begin position="160"/>
        <end position="224"/>
    </location>
</feature>
<organism evidence="2 3">
    <name type="scientific">Rhodopila globiformis</name>
    <name type="common">Rhodopseudomonas globiformis</name>
    <dbReference type="NCBI Taxonomy" id="1071"/>
    <lineage>
        <taxon>Bacteria</taxon>
        <taxon>Pseudomonadati</taxon>
        <taxon>Pseudomonadota</taxon>
        <taxon>Alphaproteobacteria</taxon>
        <taxon>Acetobacterales</taxon>
        <taxon>Acetobacteraceae</taxon>
        <taxon>Rhodopila</taxon>
    </lineage>
</organism>
<dbReference type="SUPFAM" id="SSF54001">
    <property type="entry name" value="Cysteine proteinases"/>
    <property type="match status" value="1"/>
</dbReference>
<reference evidence="2 3" key="1">
    <citation type="journal article" date="2018" name="Arch. Microbiol.">
        <title>New insights into the metabolic potential of the phototrophic purple bacterium Rhodopila globiformis DSM 161(T) from its draft genome sequence and evidence for a vanadium-dependent nitrogenase.</title>
        <authorList>
            <person name="Imhoff J.F."/>
            <person name="Rahn T."/>
            <person name="Kunzel S."/>
            <person name="Neulinger S.C."/>
        </authorList>
    </citation>
    <scope>NUCLEOTIDE SEQUENCE [LARGE SCALE GENOMIC DNA]</scope>
    <source>
        <strain evidence="2 3">DSM 161</strain>
    </source>
</reference>
<protein>
    <recommendedName>
        <fullName evidence="1">Transglutaminase-like domain-containing protein</fullName>
    </recommendedName>
</protein>
<name>A0A2S6N4T5_RHOGL</name>
<evidence type="ECO:0000313" key="3">
    <source>
        <dbReference type="Proteomes" id="UP000239724"/>
    </source>
</evidence>
<keyword evidence="3" id="KW-1185">Reference proteome</keyword>
<dbReference type="RefSeq" id="WP_104520748.1">
    <property type="nucleotide sequence ID" value="NZ_NHRY01000223.1"/>
</dbReference>
<dbReference type="InterPro" id="IPR048930">
    <property type="entry name" value="Bact_transglu_N_2"/>
</dbReference>
<dbReference type="SMART" id="SM00460">
    <property type="entry name" value="TGc"/>
    <property type="match status" value="1"/>
</dbReference>
<dbReference type="PANTHER" id="PTHR33490">
    <property type="entry name" value="BLR5614 PROTEIN-RELATED"/>
    <property type="match status" value="1"/>
</dbReference>
<dbReference type="PANTHER" id="PTHR33490:SF12">
    <property type="entry name" value="BLL5557 PROTEIN"/>
    <property type="match status" value="1"/>
</dbReference>
<dbReference type="Gene3D" id="3.10.620.30">
    <property type="match status" value="1"/>
</dbReference>
<dbReference type="Pfam" id="PF01841">
    <property type="entry name" value="Transglut_core"/>
    <property type="match status" value="1"/>
</dbReference>
<gene>
    <name evidence="2" type="ORF">CCS01_20830</name>
</gene>